<reference evidence="4" key="1">
    <citation type="submission" date="2023-02" db="EMBL/GenBank/DDBJ databases">
        <title>Genome of toxic invasive species Heracleum sosnowskyi carries increased number of genes despite the absence of recent whole-genome duplications.</title>
        <authorList>
            <person name="Schelkunov M."/>
            <person name="Shtratnikova V."/>
            <person name="Makarenko M."/>
            <person name="Klepikova A."/>
            <person name="Omelchenko D."/>
            <person name="Novikova G."/>
            <person name="Obukhova E."/>
            <person name="Bogdanov V."/>
            <person name="Penin A."/>
            <person name="Logacheva M."/>
        </authorList>
    </citation>
    <scope>NUCLEOTIDE SEQUENCE</scope>
    <source>
        <strain evidence="4">Hsosn_3</strain>
        <tissue evidence="4">Leaf</tissue>
    </source>
</reference>
<dbReference type="InterPro" id="IPR000727">
    <property type="entry name" value="T_SNARE_dom"/>
</dbReference>
<feature type="region of interest" description="Disordered" evidence="2">
    <location>
        <begin position="1"/>
        <end position="32"/>
    </location>
</feature>
<sequence>MLKDIITSPRESDSSARQRTGDGYNKRDTGTARRCAGNIESHVERASSYVRGGTRHFEVAKKLQRNSRKWDESLLCQGLALNDDLQRLIAKHEELWDGNSDVGAVGAPLIDTGDANDTGYMFCTDITCNQILLYN</sequence>
<protein>
    <recommendedName>
        <fullName evidence="3">t-SNARE coiled-coil homology domain-containing protein</fullName>
    </recommendedName>
</protein>
<feature type="compositionally biased region" description="Basic and acidic residues" evidence="2">
    <location>
        <begin position="10"/>
        <end position="31"/>
    </location>
</feature>
<keyword evidence="1" id="KW-0653">Protein transport</keyword>
<dbReference type="GO" id="GO:0015031">
    <property type="term" value="P:protein transport"/>
    <property type="evidence" value="ECO:0007669"/>
    <property type="project" value="UniProtKB-KW"/>
</dbReference>
<evidence type="ECO:0000313" key="5">
    <source>
        <dbReference type="Proteomes" id="UP001237642"/>
    </source>
</evidence>
<evidence type="ECO:0000256" key="2">
    <source>
        <dbReference type="SAM" id="MobiDB-lite"/>
    </source>
</evidence>
<accession>A0AAD8JDN4</accession>
<organism evidence="4 5">
    <name type="scientific">Heracleum sosnowskyi</name>
    <dbReference type="NCBI Taxonomy" id="360622"/>
    <lineage>
        <taxon>Eukaryota</taxon>
        <taxon>Viridiplantae</taxon>
        <taxon>Streptophyta</taxon>
        <taxon>Embryophyta</taxon>
        <taxon>Tracheophyta</taxon>
        <taxon>Spermatophyta</taxon>
        <taxon>Magnoliopsida</taxon>
        <taxon>eudicotyledons</taxon>
        <taxon>Gunneridae</taxon>
        <taxon>Pentapetalae</taxon>
        <taxon>asterids</taxon>
        <taxon>campanulids</taxon>
        <taxon>Apiales</taxon>
        <taxon>Apiaceae</taxon>
        <taxon>Apioideae</taxon>
        <taxon>apioid superclade</taxon>
        <taxon>Tordylieae</taxon>
        <taxon>Tordyliinae</taxon>
        <taxon>Heracleum</taxon>
    </lineage>
</organism>
<name>A0AAD8JDN4_9APIA</name>
<comment type="caution">
    <text evidence="4">The sequence shown here is derived from an EMBL/GenBank/DDBJ whole genome shotgun (WGS) entry which is preliminary data.</text>
</comment>
<evidence type="ECO:0000259" key="3">
    <source>
        <dbReference type="Pfam" id="PF05739"/>
    </source>
</evidence>
<proteinExistence type="predicted"/>
<dbReference type="Proteomes" id="UP001237642">
    <property type="component" value="Unassembled WGS sequence"/>
</dbReference>
<dbReference type="SUPFAM" id="SSF89009">
    <property type="entry name" value="GAT-like domain"/>
    <property type="match status" value="1"/>
</dbReference>
<dbReference type="EMBL" id="JAUIZM010000001">
    <property type="protein sequence ID" value="KAK1401811.1"/>
    <property type="molecule type" value="Genomic_DNA"/>
</dbReference>
<evidence type="ECO:0000313" key="4">
    <source>
        <dbReference type="EMBL" id="KAK1401811.1"/>
    </source>
</evidence>
<keyword evidence="1" id="KW-0813">Transport</keyword>
<feature type="domain" description="T-SNARE coiled-coil homology" evidence="3">
    <location>
        <begin position="38"/>
        <end position="70"/>
    </location>
</feature>
<reference evidence="4" key="2">
    <citation type="submission" date="2023-05" db="EMBL/GenBank/DDBJ databases">
        <authorList>
            <person name="Schelkunov M.I."/>
        </authorList>
    </citation>
    <scope>NUCLEOTIDE SEQUENCE</scope>
    <source>
        <strain evidence="4">Hsosn_3</strain>
        <tissue evidence="4">Leaf</tissue>
    </source>
</reference>
<gene>
    <name evidence="4" type="ORF">POM88_001416</name>
</gene>
<evidence type="ECO:0000256" key="1">
    <source>
        <dbReference type="ARBA" id="ARBA00022927"/>
    </source>
</evidence>
<dbReference type="AlphaFoldDB" id="A0AAD8JDN4"/>
<dbReference type="Pfam" id="PF05739">
    <property type="entry name" value="SNARE"/>
    <property type="match status" value="1"/>
</dbReference>
<keyword evidence="5" id="KW-1185">Reference proteome</keyword>